<dbReference type="EMBL" id="LT629695">
    <property type="protein sequence ID" value="SDH22484.1"/>
    <property type="molecule type" value="Genomic_DNA"/>
</dbReference>
<dbReference type="STRING" id="399736.SAMN04489720_0464"/>
<feature type="region of interest" description="Disordered" evidence="1">
    <location>
        <begin position="1"/>
        <end position="53"/>
    </location>
</feature>
<feature type="transmembrane region" description="Helical" evidence="2">
    <location>
        <begin position="56"/>
        <end position="79"/>
    </location>
</feature>
<dbReference type="RefSeq" id="WP_197674623.1">
    <property type="nucleotide sequence ID" value="NZ_LT629695.1"/>
</dbReference>
<name>A0A1G8ANK1_9MICO</name>
<keyword evidence="2" id="KW-0812">Transmembrane</keyword>
<dbReference type="Proteomes" id="UP000198822">
    <property type="component" value="Chromosome I"/>
</dbReference>
<evidence type="ECO:0008006" key="5">
    <source>
        <dbReference type="Google" id="ProtNLM"/>
    </source>
</evidence>
<sequence>MSADDGRIDEADGATTPEDRPQHAADDRRAAAAQRRLEAAERKASKRAERQSRGPGVWRTVVWPVLRLAVFAVIAVALVKVAFFPDASASEAGVDLPPTASMEEPLVAATVGTVRNDLSLTGQVLPDDAVAVRSTQTGTVSRILASNGQGVSAGSELYVVRVETQPTQPNADGSLPAPTVRLFTITSPAAGVLTGFEVLLNQELQVGTETGSVQPATFHVDAPLTAQEQYRLTTQPTEAQVQIPGGPAPFTCTGLQVLQPSTGSGGGTPGGEGSAGVSTATARCQVPAEVRVFSGLAADVTIAGGVAENVLTLPTTAVLGSADTGRVVRIGADGAQEEVQVELGLTDGQVIEIRSGLADGEQVMQFVPGGEPLDDPCADPMSMTYDPIACGEVVP</sequence>
<feature type="compositionally biased region" description="Basic and acidic residues" evidence="1">
    <location>
        <begin position="17"/>
        <end position="52"/>
    </location>
</feature>
<gene>
    <name evidence="3" type="ORF">SAMN04489720_0464</name>
</gene>
<dbReference type="PANTHER" id="PTHR30469">
    <property type="entry name" value="MULTIDRUG RESISTANCE PROTEIN MDTA"/>
    <property type="match status" value="1"/>
</dbReference>
<dbReference type="Gene3D" id="2.40.420.20">
    <property type="match status" value="1"/>
</dbReference>
<evidence type="ECO:0000256" key="2">
    <source>
        <dbReference type="SAM" id="Phobius"/>
    </source>
</evidence>
<evidence type="ECO:0000256" key="1">
    <source>
        <dbReference type="SAM" id="MobiDB-lite"/>
    </source>
</evidence>
<accession>A0A1G8ANK1</accession>
<organism evidence="3 4">
    <name type="scientific">Agrococcus jejuensis</name>
    <dbReference type="NCBI Taxonomy" id="399736"/>
    <lineage>
        <taxon>Bacteria</taxon>
        <taxon>Bacillati</taxon>
        <taxon>Actinomycetota</taxon>
        <taxon>Actinomycetes</taxon>
        <taxon>Micrococcales</taxon>
        <taxon>Microbacteriaceae</taxon>
        <taxon>Agrococcus</taxon>
    </lineage>
</organism>
<keyword evidence="4" id="KW-1185">Reference proteome</keyword>
<feature type="compositionally biased region" description="Basic and acidic residues" evidence="1">
    <location>
        <begin position="1"/>
        <end position="10"/>
    </location>
</feature>
<dbReference type="PANTHER" id="PTHR30469:SF33">
    <property type="entry name" value="SLR1207 PROTEIN"/>
    <property type="match status" value="1"/>
</dbReference>
<keyword evidence="2" id="KW-1133">Transmembrane helix</keyword>
<dbReference type="AlphaFoldDB" id="A0A1G8ANK1"/>
<proteinExistence type="predicted"/>
<evidence type="ECO:0000313" key="3">
    <source>
        <dbReference type="EMBL" id="SDH22484.1"/>
    </source>
</evidence>
<dbReference type="GO" id="GO:1990281">
    <property type="term" value="C:efflux pump complex"/>
    <property type="evidence" value="ECO:0007669"/>
    <property type="project" value="TreeGrafter"/>
</dbReference>
<reference evidence="4" key="1">
    <citation type="submission" date="2016-10" db="EMBL/GenBank/DDBJ databases">
        <authorList>
            <person name="Varghese N."/>
            <person name="Submissions S."/>
        </authorList>
    </citation>
    <scope>NUCLEOTIDE SEQUENCE [LARGE SCALE GENOMIC DNA]</scope>
    <source>
        <strain evidence="4">DSM 22002</strain>
    </source>
</reference>
<evidence type="ECO:0000313" key="4">
    <source>
        <dbReference type="Proteomes" id="UP000198822"/>
    </source>
</evidence>
<keyword evidence="2" id="KW-0472">Membrane</keyword>
<dbReference type="GO" id="GO:0015562">
    <property type="term" value="F:efflux transmembrane transporter activity"/>
    <property type="evidence" value="ECO:0007669"/>
    <property type="project" value="TreeGrafter"/>
</dbReference>
<protein>
    <recommendedName>
        <fullName evidence="5">Multidrug efflux pump subunit AcrA (Membrane-fusion protein)</fullName>
    </recommendedName>
</protein>